<dbReference type="OrthoDB" id="3798482at2759"/>
<evidence type="ECO:0000313" key="2">
    <source>
        <dbReference type="EMBL" id="CAI6339796.1"/>
    </source>
</evidence>
<comment type="caution">
    <text evidence="2">The sequence shown here is derived from an EMBL/GenBank/DDBJ whole genome shotgun (WGS) entry which is preliminary data.</text>
</comment>
<name>A0A9W4UP79_9PLEO</name>
<protein>
    <submittedName>
        <fullName evidence="2">Uncharacterized protein</fullName>
    </submittedName>
</protein>
<reference evidence="2" key="1">
    <citation type="submission" date="2023-01" db="EMBL/GenBank/DDBJ databases">
        <authorList>
            <person name="Van Ghelder C."/>
            <person name="Rancurel C."/>
        </authorList>
    </citation>
    <scope>NUCLEOTIDE SEQUENCE</scope>
    <source>
        <strain evidence="2">CNCM I-4278</strain>
    </source>
</reference>
<accession>A0A9W4UP79</accession>
<dbReference type="Proteomes" id="UP001152607">
    <property type="component" value="Unassembled WGS sequence"/>
</dbReference>
<evidence type="ECO:0000256" key="1">
    <source>
        <dbReference type="SAM" id="MobiDB-lite"/>
    </source>
</evidence>
<feature type="compositionally biased region" description="Acidic residues" evidence="1">
    <location>
        <begin position="31"/>
        <end position="42"/>
    </location>
</feature>
<gene>
    <name evidence="2" type="ORF">PDIGIT_LOCUS12960</name>
</gene>
<feature type="compositionally biased region" description="Basic residues" evidence="1">
    <location>
        <begin position="11"/>
        <end position="20"/>
    </location>
</feature>
<feature type="region of interest" description="Disordered" evidence="1">
    <location>
        <begin position="1"/>
        <end position="42"/>
    </location>
</feature>
<dbReference type="AlphaFoldDB" id="A0A9W4UP79"/>
<keyword evidence="3" id="KW-1185">Reference proteome</keyword>
<dbReference type="EMBL" id="CAOQHR010000009">
    <property type="protein sequence ID" value="CAI6339796.1"/>
    <property type="molecule type" value="Genomic_DNA"/>
</dbReference>
<proteinExistence type="predicted"/>
<organism evidence="2 3">
    <name type="scientific">Periconia digitata</name>
    <dbReference type="NCBI Taxonomy" id="1303443"/>
    <lineage>
        <taxon>Eukaryota</taxon>
        <taxon>Fungi</taxon>
        <taxon>Dikarya</taxon>
        <taxon>Ascomycota</taxon>
        <taxon>Pezizomycotina</taxon>
        <taxon>Dothideomycetes</taxon>
        <taxon>Pleosporomycetidae</taxon>
        <taxon>Pleosporales</taxon>
        <taxon>Massarineae</taxon>
        <taxon>Periconiaceae</taxon>
        <taxon>Periconia</taxon>
    </lineage>
</organism>
<sequence length="512" mass="58309">MYILLTPYRTTNRRRGTPAHRRSDESLWQPGEDDENASDSDEFTSLIPQREVSATIRESKASDVPVRLPIDDRDIQKAKLDARAPVFTYKEQFPKLGFCGLIDKAYETSRAANHPFFGPKHHKKPLSTWNTWLGEGYEILASIPSILLDALIDDTLSDKMHSQDARHGDLHHLLDAEEPWCLRAQADFAPVIYCRMLVDKSGASPSAQELRVVICRLRQYVSGDQLYDRQNLDIDNASRKRSTAACIRQGFHFHLNGKRERISQIYTFCHALETHLDQYYPAGSVQARFPIKEKFKYFGFSANQKDRSKAHDQGNTNFISSLVGDICKMEARKADRLGQETAFKFEISTYIIAHLKSELECALAEELLTRICNGYYSTGVGFNIAAAGISISGADLGNRLHKDAVALWASCQQFRETDKQFIVRWNDDTDLRRPAYKKWKIARNKPSQTRAKRKSPVDLDKEEALIAEMEGRIKDLVKTNNPNFNRLAEDMRKATDRLIDSCKRAKQAENGG</sequence>
<evidence type="ECO:0000313" key="3">
    <source>
        <dbReference type="Proteomes" id="UP001152607"/>
    </source>
</evidence>